<sequence>MNRRLKLPLILALLAVPVAACSMSWSDDDDQGVTPRGSGGERTYPVEGFETIELGAAGDVEVRVGGGYSVTATGTPAALDKVLVERDGKALKLSRRKGISWGSGDKVRFLVTMPRITGADIGGSGTITIDRVPGGSFEGNIGGSGRLDVRGLAVDKAEFAIGGSGDIAAAGTARSLEVSIGGSGKVRAQPLRAETGEITIAGAGDIQATVTRHAEVTIMGSGDVDITGGAKCSVAKMGGGKVNCG</sequence>
<dbReference type="Pfam" id="PF10988">
    <property type="entry name" value="DUF2807"/>
    <property type="match status" value="1"/>
</dbReference>
<evidence type="ECO:0000256" key="2">
    <source>
        <dbReference type="SAM" id="SignalP"/>
    </source>
</evidence>
<keyword evidence="2" id="KW-0732">Signal</keyword>
<evidence type="ECO:0000256" key="1">
    <source>
        <dbReference type="SAM" id="MobiDB-lite"/>
    </source>
</evidence>
<organism evidence="4 5">
    <name type="scientific">Sphingomonas aurea</name>
    <dbReference type="NCBI Taxonomy" id="3063994"/>
    <lineage>
        <taxon>Bacteria</taxon>
        <taxon>Pseudomonadati</taxon>
        <taxon>Pseudomonadota</taxon>
        <taxon>Alphaproteobacteria</taxon>
        <taxon>Sphingomonadales</taxon>
        <taxon>Sphingomonadaceae</taxon>
        <taxon>Sphingomonas</taxon>
    </lineage>
</organism>
<feature type="chain" id="PRO_5047374567" evidence="2">
    <location>
        <begin position="21"/>
        <end position="245"/>
    </location>
</feature>
<accession>A0ABT9ENT7</accession>
<evidence type="ECO:0000259" key="3">
    <source>
        <dbReference type="Pfam" id="PF10988"/>
    </source>
</evidence>
<feature type="region of interest" description="Disordered" evidence="1">
    <location>
        <begin position="25"/>
        <end position="44"/>
    </location>
</feature>
<proteinExistence type="predicted"/>
<feature type="domain" description="Putative auto-transporter adhesin head GIN" evidence="3">
    <location>
        <begin position="49"/>
        <end position="229"/>
    </location>
</feature>
<dbReference type="RefSeq" id="WP_305174345.1">
    <property type="nucleotide sequence ID" value="NZ_JAUUDS010000011.1"/>
</dbReference>
<dbReference type="Proteomes" id="UP001230685">
    <property type="component" value="Unassembled WGS sequence"/>
</dbReference>
<dbReference type="InterPro" id="IPR021255">
    <property type="entry name" value="DUF2807"/>
</dbReference>
<comment type="caution">
    <text evidence="4">The sequence shown here is derived from an EMBL/GenBank/DDBJ whole genome shotgun (WGS) entry which is preliminary data.</text>
</comment>
<reference evidence="4 5" key="1">
    <citation type="submission" date="2023-07" db="EMBL/GenBank/DDBJ databases">
        <authorList>
            <person name="Kim M.K."/>
        </authorList>
    </citation>
    <scope>NUCLEOTIDE SEQUENCE [LARGE SCALE GENOMIC DNA]</scope>
    <source>
        <strain evidence="4 5">KR1UV-12</strain>
    </source>
</reference>
<protein>
    <submittedName>
        <fullName evidence="4">Head GIN domain-containing protein</fullName>
    </submittedName>
</protein>
<evidence type="ECO:0000313" key="4">
    <source>
        <dbReference type="EMBL" id="MDP1028614.1"/>
    </source>
</evidence>
<feature type="signal peptide" evidence="2">
    <location>
        <begin position="1"/>
        <end position="20"/>
    </location>
</feature>
<name>A0ABT9ENT7_9SPHN</name>
<dbReference type="Gene3D" id="2.160.20.120">
    <property type="match status" value="1"/>
</dbReference>
<keyword evidence="5" id="KW-1185">Reference proteome</keyword>
<gene>
    <name evidence="4" type="ORF">Q5H91_15425</name>
</gene>
<evidence type="ECO:0000313" key="5">
    <source>
        <dbReference type="Proteomes" id="UP001230685"/>
    </source>
</evidence>
<dbReference type="EMBL" id="JAUUDS010000011">
    <property type="protein sequence ID" value="MDP1028614.1"/>
    <property type="molecule type" value="Genomic_DNA"/>
</dbReference>